<keyword evidence="2" id="KW-1185">Reference proteome</keyword>
<dbReference type="InterPro" id="IPR053157">
    <property type="entry name" value="Sterol_Uptake_Regulator"/>
</dbReference>
<reference evidence="1" key="2">
    <citation type="journal article" date="2022" name="Microb. Genom.">
        <title>A chromosome-scale genome assembly of the tomato pathogen Cladosporium fulvum reveals a compartmentalized genome architecture and the presence of a dispensable chromosome.</title>
        <authorList>
            <person name="Zaccaron A.Z."/>
            <person name="Chen L.H."/>
            <person name="Samaras A."/>
            <person name="Stergiopoulos I."/>
        </authorList>
    </citation>
    <scope>NUCLEOTIDE SEQUENCE</scope>
    <source>
        <strain evidence="1">Race5_Kim</strain>
    </source>
</reference>
<evidence type="ECO:0000313" key="2">
    <source>
        <dbReference type="Proteomes" id="UP000756132"/>
    </source>
</evidence>
<dbReference type="GO" id="GO:0001228">
    <property type="term" value="F:DNA-binding transcription activator activity, RNA polymerase II-specific"/>
    <property type="evidence" value="ECO:0007669"/>
    <property type="project" value="TreeGrafter"/>
</dbReference>
<dbReference type="PANTHER" id="PTHR47784">
    <property type="entry name" value="STEROL UPTAKE CONTROL PROTEIN 2"/>
    <property type="match status" value="1"/>
</dbReference>
<protein>
    <submittedName>
        <fullName evidence="1">Uncharacterized protein</fullName>
    </submittedName>
</protein>
<dbReference type="EMBL" id="CP090173">
    <property type="protein sequence ID" value="UJO23885.1"/>
    <property type="molecule type" value="Genomic_DNA"/>
</dbReference>
<sequence>MHRWTTVTYLSIGTEIADDWLIWQRHAPVVALRYDCLMETIMALTAFELAYSFPDDAVRWMNVALGYQGSAFHSFRDQLQKSSGDDYDAMIYSSVLLMVLAMASATSSVLAHAQLESTIDHCMAHHELVVGTALVMTKDGPNRYKPHALWSKVPDFLSLDKHGLEAAVEDVLKKVEALNEARGPDRSDAGLFNQIPSSQYMGCKTALVWTKFMFQACTSKLLRSYTLGWLTCCGKDYIQAVKDGDRVSLLLMLFWGVLLHPLGDDCWYGKGFGKSLVDEVSDAVQNDVGQDGLELDVIVWAKNELNC</sequence>
<proteinExistence type="predicted"/>
<dbReference type="AlphaFoldDB" id="A0A9Q8PK42"/>
<dbReference type="RefSeq" id="XP_047768251.1">
    <property type="nucleotide sequence ID" value="XM_047912127.1"/>
</dbReference>
<gene>
    <name evidence="1" type="ORF">CLAFUR5_12979</name>
</gene>
<evidence type="ECO:0000313" key="1">
    <source>
        <dbReference type="EMBL" id="UJO23885.1"/>
    </source>
</evidence>
<name>A0A9Q8PK42_PASFU</name>
<reference evidence="1" key="1">
    <citation type="submission" date="2021-12" db="EMBL/GenBank/DDBJ databases">
        <authorList>
            <person name="Zaccaron A."/>
            <person name="Stergiopoulos I."/>
        </authorList>
    </citation>
    <scope>NUCLEOTIDE SEQUENCE</scope>
    <source>
        <strain evidence="1">Race5_Kim</strain>
    </source>
</reference>
<organism evidence="1 2">
    <name type="scientific">Passalora fulva</name>
    <name type="common">Tomato leaf mold</name>
    <name type="synonym">Cladosporium fulvum</name>
    <dbReference type="NCBI Taxonomy" id="5499"/>
    <lineage>
        <taxon>Eukaryota</taxon>
        <taxon>Fungi</taxon>
        <taxon>Dikarya</taxon>
        <taxon>Ascomycota</taxon>
        <taxon>Pezizomycotina</taxon>
        <taxon>Dothideomycetes</taxon>
        <taxon>Dothideomycetidae</taxon>
        <taxon>Mycosphaerellales</taxon>
        <taxon>Mycosphaerellaceae</taxon>
        <taxon>Fulvia</taxon>
    </lineage>
</organism>
<dbReference type="KEGG" id="ffu:CLAFUR5_12979"/>
<accession>A0A9Q8PK42</accession>
<dbReference type="PANTHER" id="PTHR47784:SF5">
    <property type="entry name" value="STEROL UPTAKE CONTROL PROTEIN 2"/>
    <property type="match status" value="1"/>
</dbReference>
<dbReference type="OrthoDB" id="416217at2759"/>
<dbReference type="Proteomes" id="UP000756132">
    <property type="component" value="Chromosome 11"/>
</dbReference>
<dbReference type="GeneID" id="71992857"/>